<proteinExistence type="predicted"/>
<dbReference type="AlphaFoldDB" id="A0A7J6L5V7"/>
<evidence type="ECO:0000313" key="2">
    <source>
        <dbReference type="EMBL" id="KAF4654556.1"/>
    </source>
</evidence>
<evidence type="ECO:0000256" key="1">
    <source>
        <dbReference type="SAM" id="MobiDB-lite"/>
    </source>
</evidence>
<reference evidence="2 3" key="1">
    <citation type="submission" date="2020-04" db="EMBL/GenBank/DDBJ databases">
        <title>Perkinsus chesapeaki whole genome sequence.</title>
        <authorList>
            <person name="Bogema D.R."/>
        </authorList>
    </citation>
    <scope>NUCLEOTIDE SEQUENCE [LARGE SCALE GENOMIC DNA]</scope>
    <source>
        <strain evidence="2">ATCC PRA-425</strain>
    </source>
</reference>
<dbReference type="OrthoDB" id="10447005at2759"/>
<protein>
    <submittedName>
        <fullName evidence="2">Uncharacterized protein</fullName>
    </submittedName>
</protein>
<feature type="region of interest" description="Disordered" evidence="1">
    <location>
        <begin position="39"/>
        <end position="74"/>
    </location>
</feature>
<accession>A0A7J6L5V7</accession>
<name>A0A7J6L5V7_PERCH</name>
<organism evidence="2 3">
    <name type="scientific">Perkinsus chesapeaki</name>
    <name type="common">Clam parasite</name>
    <name type="synonym">Perkinsus andrewsi</name>
    <dbReference type="NCBI Taxonomy" id="330153"/>
    <lineage>
        <taxon>Eukaryota</taxon>
        <taxon>Sar</taxon>
        <taxon>Alveolata</taxon>
        <taxon>Perkinsozoa</taxon>
        <taxon>Perkinsea</taxon>
        <taxon>Perkinsida</taxon>
        <taxon>Perkinsidae</taxon>
        <taxon>Perkinsus</taxon>
    </lineage>
</organism>
<keyword evidence="3" id="KW-1185">Reference proteome</keyword>
<evidence type="ECO:0000313" key="3">
    <source>
        <dbReference type="Proteomes" id="UP000591131"/>
    </source>
</evidence>
<comment type="caution">
    <text evidence="2">The sequence shown here is derived from an EMBL/GenBank/DDBJ whole genome shotgun (WGS) entry which is preliminary data.</text>
</comment>
<dbReference type="Proteomes" id="UP000591131">
    <property type="component" value="Unassembled WGS sequence"/>
</dbReference>
<sequence>MLRRLFLALDSTAFDALELGPHRNPLVIRRRLPRQIRKQELLSEQQLDHKEKRERGLDGDGENRRPKKRTAAERRIGMIKEEEIKAGVLRAAPGQDKSDQSMRVLQSLKKAHEIGATTQKWTNLANEVHHLVDELKTRELATVLMVFAEAGYRDRTQGTSAIVKRLMVRTDVTSCLMAMMALQKSGGKEATPVLKELSETFIRLAFDKGVETANGYNIAKMTFADLRLTAAALARLPFLHSRLEDWFVDDLFNSLTEKVPHVSDPRTLLSIL</sequence>
<dbReference type="EMBL" id="JAAPAO010000722">
    <property type="protein sequence ID" value="KAF4654556.1"/>
    <property type="molecule type" value="Genomic_DNA"/>
</dbReference>
<gene>
    <name evidence="2" type="ORF">FOL47_009914</name>
</gene>